<dbReference type="STRING" id="307507.A0A2V0PI86"/>
<sequence>MTGASALQGASAAGAAAAAPPRAVCEIDVVSDTVCPWCYVGMARLGKALAAFEGRLEARVRWLPFMLNPNAPEEGEDKLAMYNQKFGAARVAAIVPQMTRTFAEEGLPPYRVEGLTGATRNSHRLLLWAAEAHGLGAQGRLAEALFRGYFTEARFINDRAFLLEAVAAAGLPADDAARQVLDAPGAYEAQLLEELARHPGVTGVPHFVVRLPGERRAVARLGGAQPPEAFEEVFEAIVAAARAAAPAGAAAAAPDGGAACGRDGSGC</sequence>
<dbReference type="InParanoid" id="A0A2V0PI86"/>
<gene>
    <name evidence="2" type="ORF">Rsub_10529</name>
</gene>
<evidence type="ECO:0000313" key="2">
    <source>
        <dbReference type="EMBL" id="GBF97653.1"/>
    </source>
</evidence>
<accession>A0A2V0PI86</accession>
<dbReference type="InterPro" id="IPR001853">
    <property type="entry name" value="DSBA-like_thioredoxin_dom"/>
</dbReference>
<dbReference type="Pfam" id="PF01323">
    <property type="entry name" value="DSBA"/>
    <property type="match status" value="1"/>
</dbReference>
<name>A0A2V0PI86_9CHLO</name>
<dbReference type="GO" id="GO:0016491">
    <property type="term" value="F:oxidoreductase activity"/>
    <property type="evidence" value="ECO:0007669"/>
    <property type="project" value="InterPro"/>
</dbReference>
<dbReference type="SUPFAM" id="SSF52833">
    <property type="entry name" value="Thioredoxin-like"/>
    <property type="match status" value="1"/>
</dbReference>
<dbReference type="InterPro" id="IPR036249">
    <property type="entry name" value="Thioredoxin-like_sf"/>
</dbReference>
<dbReference type="PANTHER" id="PTHR13887:SF41">
    <property type="entry name" value="THIOREDOXIN SUPERFAMILY PROTEIN"/>
    <property type="match status" value="1"/>
</dbReference>
<dbReference type="Gene3D" id="3.40.30.10">
    <property type="entry name" value="Glutaredoxin"/>
    <property type="match status" value="1"/>
</dbReference>
<dbReference type="CDD" id="cd03024">
    <property type="entry name" value="DsbA_FrnE"/>
    <property type="match status" value="1"/>
</dbReference>
<proteinExistence type="predicted"/>
<organism evidence="2 3">
    <name type="scientific">Raphidocelis subcapitata</name>
    <dbReference type="NCBI Taxonomy" id="307507"/>
    <lineage>
        <taxon>Eukaryota</taxon>
        <taxon>Viridiplantae</taxon>
        <taxon>Chlorophyta</taxon>
        <taxon>core chlorophytes</taxon>
        <taxon>Chlorophyceae</taxon>
        <taxon>CS clade</taxon>
        <taxon>Sphaeropleales</taxon>
        <taxon>Selenastraceae</taxon>
        <taxon>Raphidocelis</taxon>
    </lineage>
</organism>
<dbReference type="AlphaFoldDB" id="A0A2V0PI86"/>
<feature type="domain" description="DSBA-like thioredoxin" evidence="1">
    <location>
        <begin position="27"/>
        <end position="233"/>
    </location>
</feature>
<dbReference type="EMBL" id="BDRX01000104">
    <property type="protein sequence ID" value="GBF97653.1"/>
    <property type="molecule type" value="Genomic_DNA"/>
</dbReference>
<dbReference type="PANTHER" id="PTHR13887">
    <property type="entry name" value="GLUTATHIONE S-TRANSFERASE KAPPA"/>
    <property type="match status" value="1"/>
</dbReference>
<keyword evidence="3" id="KW-1185">Reference proteome</keyword>
<evidence type="ECO:0000259" key="1">
    <source>
        <dbReference type="Pfam" id="PF01323"/>
    </source>
</evidence>
<comment type="caution">
    <text evidence="2">The sequence shown here is derived from an EMBL/GenBank/DDBJ whole genome shotgun (WGS) entry which is preliminary data.</text>
</comment>
<reference evidence="2 3" key="1">
    <citation type="journal article" date="2018" name="Sci. Rep.">
        <title>Raphidocelis subcapitata (=Pseudokirchneriella subcapitata) provides an insight into genome evolution and environmental adaptations in the Sphaeropleales.</title>
        <authorList>
            <person name="Suzuki S."/>
            <person name="Yamaguchi H."/>
            <person name="Nakajima N."/>
            <person name="Kawachi M."/>
        </authorList>
    </citation>
    <scope>NUCLEOTIDE SEQUENCE [LARGE SCALE GENOMIC DNA]</scope>
    <source>
        <strain evidence="2 3">NIES-35</strain>
    </source>
</reference>
<protein>
    <recommendedName>
        <fullName evidence="1">DSBA-like thioredoxin domain-containing protein</fullName>
    </recommendedName>
</protein>
<dbReference type="OrthoDB" id="1930760at2759"/>
<dbReference type="Proteomes" id="UP000247498">
    <property type="component" value="Unassembled WGS sequence"/>
</dbReference>
<evidence type="ECO:0000313" key="3">
    <source>
        <dbReference type="Proteomes" id="UP000247498"/>
    </source>
</evidence>